<reference evidence="1" key="3">
    <citation type="submission" date="2025-09" db="UniProtKB">
        <authorList>
            <consortium name="Ensembl"/>
        </authorList>
    </citation>
    <scope>IDENTIFICATION</scope>
</reference>
<name>A0A673SX57_SURSU</name>
<reference evidence="1" key="2">
    <citation type="submission" date="2025-08" db="UniProtKB">
        <authorList>
            <consortium name="Ensembl"/>
        </authorList>
    </citation>
    <scope>IDENTIFICATION</scope>
</reference>
<organism evidence="1 2">
    <name type="scientific">Suricata suricatta</name>
    <name type="common">Meerkat</name>
    <dbReference type="NCBI Taxonomy" id="37032"/>
    <lineage>
        <taxon>Eukaryota</taxon>
        <taxon>Metazoa</taxon>
        <taxon>Chordata</taxon>
        <taxon>Craniata</taxon>
        <taxon>Vertebrata</taxon>
        <taxon>Euteleostomi</taxon>
        <taxon>Mammalia</taxon>
        <taxon>Eutheria</taxon>
        <taxon>Laurasiatheria</taxon>
        <taxon>Carnivora</taxon>
        <taxon>Feliformia</taxon>
        <taxon>Herpestidae</taxon>
        <taxon>Suricata</taxon>
    </lineage>
</organism>
<protein>
    <submittedName>
        <fullName evidence="1">Uncharacterized protein</fullName>
    </submittedName>
</protein>
<evidence type="ECO:0000313" key="1">
    <source>
        <dbReference type="Ensembl" id="ENSSSUP00005005727.1"/>
    </source>
</evidence>
<dbReference type="OMA" id="TKASNQD"/>
<dbReference type="Proteomes" id="UP000472268">
    <property type="component" value="Chromosome 2"/>
</dbReference>
<sequence length="186" mass="20735">MIFLVFFVYKNLLSCLHHQNLRPWSFLLAFVQGQKRDIGYFDDLNSNSGNVTNSMTFATKSSNQNLIVFLSKIKTTIIGYKGGDFLAILDQPDPDALPDGRLWLFGFNPHFFQHNSFCMGSASKSVGLQGCGPMSFLVLFIMPLLVSSGATELPGSTKTRTLAHPASTTGPSQMFYIPDMKWELQH</sequence>
<keyword evidence="2" id="KW-1185">Reference proteome</keyword>
<dbReference type="Ensembl" id="ENSSSUT00005006634.1">
    <property type="protein sequence ID" value="ENSSSUP00005005727.1"/>
    <property type="gene ID" value="ENSSSUG00005003745.1"/>
</dbReference>
<evidence type="ECO:0000313" key="2">
    <source>
        <dbReference type="Proteomes" id="UP000472268"/>
    </source>
</evidence>
<reference evidence="1 2" key="1">
    <citation type="submission" date="2019-05" db="EMBL/GenBank/DDBJ databases">
        <title>A Chromosome-scale Meerkat (S. suricatta) Genome Assembly.</title>
        <authorList>
            <person name="Dudchenko O."/>
            <person name="Lieberman Aiden E."/>
            <person name="Tung J."/>
            <person name="Barreiro L.B."/>
            <person name="Clutton-Brock T.H."/>
        </authorList>
    </citation>
    <scope>NUCLEOTIDE SEQUENCE [LARGE SCALE GENOMIC DNA]</scope>
</reference>
<accession>A0A673SX57</accession>
<dbReference type="AlphaFoldDB" id="A0A673SX57"/>
<proteinExistence type="predicted"/>